<name>A0A9D9DHY4_9FIRM</name>
<proteinExistence type="predicted"/>
<evidence type="ECO:0000313" key="1">
    <source>
        <dbReference type="EMBL" id="MBO8426535.1"/>
    </source>
</evidence>
<dbReference type="AlphaFoldDB" id="A0A9D9DHY4"/>
<protein>
    <submittedName>
        <fullName evidence="1">Uncharacterized protein</fullName>
    </submittedName>
</protein>
<comment type="caution">
    <text evidence="1">The sequence shown here is derived from an EMBL/GenBank/DDBJ whole genome shotgun (WGS) entry which is preliminary data.</text>
</comment>
<dbReference type="EMBL" id="JADINA010000028">
    <property type="protein sequence ID" value="MBO8426535.1"/>
    <property type="molecule type" value="Genomic_DNA"/>
</dbReference>
<reference evidence="1" key="2">
    <citation type="journal article" date="2021" name="PeerJ">
        <title>Extensive microbial diversity within the chicken gut microbiome revealed by metagenomics and culture.</title>
        <authorList>
            <person name="Gilroy R."/>
            <person name="Ravi A."/>
            <person name="Getino M."/>
            <person name="Pursley I."/>
            <person name="Horton D.L."/>
            <person name="Alikhan N.F."/>
            <person name="Baker D."/>
            <person name="Gharbi K."/>
            <person name="Hall N."/>
            <person name="Watson M."/>
            <person name="Adriaenssens E.M."/>
            <person name="Foster-Nyarko E."/>
            <person name="Jarju S."/>
            <person name="Secka A."/>
            <person name="Antonio M."/>
            <person name="Oren A."/>
            <person name="Chaudhuri R.R."/>
            <person name="La Ragione R."/>
            <person name="Hildebrand F."/>
            <person name="Pallen M.J."/>
        </authorList>
    </citation>
    <scope>NUCLEOTIDE SEQUENCE</scope>
    <source>
        <strain evidence="1">17113</strain>
    </source>
</reference>
<reference evidence="1" key="1">
    <citation type="submission" date="2020-10" db="EMBL/GenBank/DDBJ databases">
        <authorList>
            <person name="Gilroy R."/>
        </authorList>
    </citation>
    <scope>NUCLEOTIDE SEQUENCE</scope>
    <source>
        <strain evidence="1">17113</strain>
    </source>
</reference>
<sequence>MIEWIDNPSGLEGGYATLYQSNITFSAPCLKALGTAYRVRVGIDELGQIIIAPKSKEEADLGDLDGALLYPVSLKKSYARLCSTSLLKALRQRLSIEGKQAVRYKVEFEAKNGYLVIKSGKGERQ</sequence>
<gene>
    <name evidence="1" type="ORF">IAC61_04350</name>
</gene>
<dbReference type="Proteomes" id="UP000823634">
    <property type="component" value="Unassembled WGS sequence"/>
</dbReference>
<organism evidence="1 2">
    <name type="scientific">Candidatus Alloenteromonas pullistercoris</name>
    <dbReference type="NCBI Taxonomy" id="2840785"/>
    <lineage>
        <taxon>Bacteria</taxon>
        <taxon>Bacillati</taxon>
        <taxon>Bacillota</taxon>
        <taxon>Bacillota incertae sedis</taxon>
        <taxon>Candidatus Alloenteromonas</taxon>
    </lineage>
</organism>
<evidence type="ECO:0000313" key="2">
    <source>
        <dbReference type="Proteomes" id="UP000823634"/>
    </source>
</evidence>
<accession>A0A9D9DHY4</accession>